<evidence type="ECO:0000256" key="1">
    <source>
        <dbReference type="ARBA" id="ARBA00004917"/>
    </source>
</evidence>
<dbReference type="HAMAP" id="MF_00178">
    <property type="entry name" value="Lumazine_synth"/>
    <property type="match status" value="1"/>
</dbReference>
<comment type="function">
    <text evidence="7">Catalyzes the formation of 6,7-dimethyl-8-ribityllumazine by condensation of 5-amino-6-(D-ribitylamino)uracil with 3,4-dihydroxy-2-butanone 4-phosphate. This is the penultimate step in the biosynthesis of riboflavin.</text>
</comment>
<dbReference type="STRING" id="651661.SAMN05660293_04991"/>
<dbReference type="PANTHER" id="PTHR21058:SF0">
    <property type="entry name" value="6,7-DIMETHYL-8-RIBITYLLUMAZINE SYNTHASE"/>
    <property type="match status" value="1"/>
</dbReference>
<evidence type="ECO:0000256" key="6">
    <source>
        <dbReference type="ARBA" id="ARBA00048785"/>
    </source>
</evidence>
<dbReference type="GO" id="GO:0009231">
    <property type="term" value="P:riboflavin biosynthetic process"/>
    <property type="evidence" value="ECO:0007669"/>
    <property type="project" value="UniProtKB-UniRule"/>
</dbReference>
<dbReference type="AlphaFoldDB" id="A0A1T5H761"/>
<keyword evidence="5 7" id="KW-0808">Transferase</keyword>
<dbReference type="Proteomes" id="UP000190897">
    <property type="component" value="Unassembled WGS sequence"/>
</dbReference>
<dbReference type="GO" id="GO:0000906">
    <property type="term" value="F:6,7-dimethyl-8-ribityllumazine synthase activity"/>
    <property type="evidence" value="ECO:0007669"/>
    <property type="project" value="UniProtKB-UniRule"/>
</dbReference>
<dbReference type="UniPathway" id="UPA00275">
    <property type="reaction ID" value="UER00404"/>
</dbReference>
<evidence type="ECO:0000313" key="8">
    <source>
        <dbReference type="EMBL" id="SKC16527.1"/>
    </source>
</evidence>
<protein>
    <recommendedName>
        <fullName evidence="3 7">6,7-dimethyl-8-ribityllumazine synthase</fullName>
        <shortName evidence="7">DMRL synthase</shortName>
        <shortName evidence="7">LS</shortName>
        <shortName evidence="7">Lumazine synthase</shortName>
        <ecNumber evidence="3 7">2.5.1.78</ecNumber>
    </recommendedName>
</protein>
<dbReference type="SUPFAM" id="SSF52121">
    <property type="entry name" value="Lumazine synthase"/>
    <property type="match status" value="1"/>
</dbReference>
<feature type="binding site" evidence="7">
    <location>
        <begin position="89"/>
        <end position="91"/>
    </location>
    <ligand>
        <name>5-amino-6-(D-ribitylamino)uracil</name>
        <dbReference type="ChEBI" id="CHEBI:15934"/>
    </ligand>
</feature>
<dbReference type="Gene3D" id="3.40.50.960">
    <property type="entry name" value="Lumazine/riboflavin synthase"/>
    <property type="match status" value="1"/>
</dbReference>
<comment type="similarity">
    <text evidence="2 7">Belongs to the DMRL synthase family.</text>
</comment>
<dbReference type="GO" id="GO:0005829">
    <property type="term" value="C:cytosol"/>
    <property type="evidence" value="ECO:0007669"/>
    <property type="project" value="TreeGrafter"/>
</dbReference>
<evidence type="ECO:0000256" key="7">
    <source>
        <dbReference type="HAMAP-Rule" id="MF_00178"/>
    </source>
</evidence>
<sequence>MSSADKNLSVFNTEGLPDISSKKFGILVAEWNSEVTEKLFEGAYQTLLTYGADPENIERGNVPGSFELTLGAQWFAERRDIDAVIALGVVIQGETKHNDYINHAVAQGVTNVSLKTGKPVIFGVLTPNTMEQALDRAGGVHGNKGDEAAMTAIKMLGLWHQIAVAQTGSSF</sequence>
<feature type="binding site" evidence="7">
    <location>
        <position position="31"/>
    </location>
    <ligand>
        <name>5-amino-6-(D-ribitylamino)uracil</name>
        <dbReference type="ChEBI" id="CHEBI:15934"/>
    </ligand>
</feature>
<feature type="binding site" evidence="7">
    <location>
        <position position="136"/>
    </location>
    <ligand>
        <name>(2S)-2-hydroxy-3-oxobutyl phosphate</name>
        <dbReference type="ChEBI" id="CHEBI:58830"/>
    </ligand>
</feature>
<evidence type="ECO:0000256" key="5">
    <source>
        <dbReference type="ARBA" id="ARBA00022679"/>
    </source>
</evidence>
<dbReference type="PANTHER" id="PTHR21058">
    <property type="entry name" value="6,7-DIMETHYL-8-RIBITYLLUMAZINE SYNTHASE DMRL SYNTHASE LUMAZINE SYNTHASE"/>
    <property type="match status" value="1"/>
</dbReference>
<dbReference type="RefSeq" id="WP_082217448.1">
    <property type="nucleotide sequence ID" value="NZ_FUZA01000009.1"/>
</dbReference>
<keyword evidence="9" id="KW-1185">Reference proteome</keyword>
<evidence type="ECO:0000256" key="3">
    <source>
        <dbReference type="ARBA" id="ARBA00012664"/>
    </source>
</evidence>
<dbReference type="InterPro" id="IPR002180">
    <property type="entry name" value="LS/RS"/>
</dbReference>
<dbReference type="EMBL" id="FUZA01000009">
    <property type="protein sequence ID" value="SKC16527.1"/>
    <property type="molecule type" value="Genomic_DNA"/>
</dbReference>
<feature type="binding site" evidence="7">
    <location>
        <position position="122"/>
    </location>
    <ligand>
        <name>5-amino-6-(D-ribitylamino)uracil</name>
        <dbReference type="ChEBI" id="CHEBI:15934"/>
    </ligand>
</feature>
<feature type="active site" description="Proton donor" evidence="7">
    <location>
        <position position="97"/>
    </location>
</feature>
<feature type="binding site" evidence="7">
    <location>
        <begin position="94"/>
        <end position="95"/>
    </location>
    <ligand>
        <name>(2S)-2-hydroxy-3-oxobutyl phosphate</name>
        <dbReference type="ChEBI" id="CHEBI:58830"/>
    </ligand>
</feature>
<keyword evidence="4 7" id="KW-0686">Riboflavin biosynthesis</keyword>
<comment type="pathway">
    <text evidence="1 7">Cofactor biosynthesis; riboflavin biosynthesis; riboflavin from 2-hydroxy-3-oxobutyl phosphate and 5-amino-6-(D-ribitylamino)uracil: step 1/2.</text>
</comment>
<dbReference type="InterPro" id="IPR036467">
    <property type="entry name" value="LS/RS_sf"/>
</dbReference>
<gene>
    <name evidence="7" type="primary">ribH</name>
    <name evidence="8" type="ORF">SAMN05660293_04991</name>
</gene>
<dbReference type="NCBIfam" id="TIGR00114">
    <property type="entry name" value="lumazine-synth"/>
    <property type="match status" value="1"/>
</dbReference>
<accession>A0A1T5H761</accession>
<reference evidence="9" key="1">
    <citation type="submission" date="2017-02" db="EMBL/GenBank/DDBJ databases">
        <authorList>
            <person name="Varghese N."/>
            <person name="Submissions S."/>
        </authorList>
    </citation>
    <scope>NUCLEOTIDE SEQUENCE [LARGE SCALE GENOMIC DNA]</scope>
    <source>
        <strain evidence="9">DSM 22270</strain>
    </source>
</reference>
<proteinExistence type="inferred from homology"/>
<dbReference type="InterPro" id="IPR034964">
    <property type="entry name" value="LS"/>
</dbReference>
<evidence type="ECO:0000313" key="9">
    <source>
        <dbReference type="Proteomes" id="UP000190897"/>
    </source>
</evidence>
<comment type="catalytic activity">
    <reaction evidence="6 7">
        <text>(2S)-2-hydroxy-3-oxobutyl phosphate + 5-amino-6-(D-ribitylamino)uracil = 6,7-dimethyl-8-(1-D-ribityl)lumazine + phosphate + 2 H2O + H(+)</text>
        <dbReference type="Rhea" id="RHEA:26152"/>
        <dbReference type="ChEBI" id="CHEBI:15377"/>
        <dbReference type="ChEBI" id="CHEBI:15378"/>
        <dbReference type="ChEBI" id="CHEBI:15934"/>
        <dbReference type="ChEBI" id="CHEBI:43474"/>
        <dbReference type="ChEBI" id="CHEBI:58201"/>
        <dbReference type="ChEBI" id="CHEBI:58830"/>
        <dbReference type="EC" id="2.5.1.78"/>
    </reaction>
</comment>
<dbReference type="OrthoDB" id="9809709at2"/>
<organism evidence="8 9">
    <name type="scientific">Dyadobacter psychrophilus</name>
    <dbReference type="NCBI Taxonomy" id="651661"/>
    <lineage>
        <taxon>Bacteria</taxon>
        <taxon>Pseudomonadati</taxon>
        <taxon>Bacteroidota</taxon>
        <taxon>Cytophagia</taxon>
        <taxon>Cytophagales</taxon>
        <taxon>Spirosomataceae</taxon>
        <taxon>Dyadobacter</taxon>
    </lineage>
</organism>
<evidence type="ECO:0000256" key="2">
    <source>
        <dbReference type="ARBA" id="ARBA00007424"/>
    </source>
</evidence>
<feature type="binding site" evidence="7">
    <location>
        <begin position="65"/>
        <end position="67"/>
    </location>
    <ligand>
        <name>5-amino-6-(D-ribitylamino)uracil</name>
        <dbReference type="ChEBI" id="CHEBI:15934"/>
    </ligand>
</feature>
<dbReference type="GO" id="GO:0009349">
    <property type="term" value="C:riboflavin synthase complex"/>
    <property type="evidence" value="ECO:0007669"/>
    <property type="project" value="UniProtKB-UniRule"/>
</dbReference>
<evidence type="ECO:0000256" key="4">
    <source>
        <dbReference type="ARBA" id="ARBA00022619"/>
    </source>
</evidence>
<dbReference type="EC" id="2.5.1.78" evidence="3 7"/>
<dbReference type="CDD" id="cd09209">
    <property type="entry name" value="Lumazine_synthase-I"/>
    <property type="match status" value="1"/>
</dbReference>
<name>A0A1T5H761_9BACT</name>
<dbReference type="Pfam" id="PF00885">
    <property type="entry name" value="DMRL_synthase"/>
    <property type="match status" value="1"/>
</dbReference>